<keyword evidence="4" id="KW-1185">Reference proteome</keyword>
<accession>Q2VZ98</accession>
<evidence type="ECO:0000313" key="4">
    <source>
        <dbReference type="Proteomes" id="UP000007058"/>
    </source>
</evidence>
<dbReference type="Pfam" id="PF21722">
    <property type="entry name" value="Gly_rich_2"/>
    <property type="match status" value="1"/>
</dbReference>
<sequence>MRPLGILGAPMSGSPPAVGGSGGGALQMQVMTASTTFTIPAARVKFTLVGGGGSSATGDGGWNTSVGGGAGSGATAIWYASGLTVGNTITVSVGAGGATRTGTTVDGYDGGASTLTSGTQTIATVTAGGGQRGWAGNSPGNGGTAIGGTVNIAGMEGNPAYGGISRTWAGSASTLGKYGGGGQGAYLTTNNVGQPGIVIAEWVA</sequence>
<dbReference type="AlphaFoldDB" id="Q2VZ98"/>
<dbReference type="EMBL" id="AP007255">
    <property type="protein sequence ID" value="BAE53077.1"/>
    <property type="molecule type" value="Genomic_DNA"/>
</dbReference>
<dbReference type="RefSeq" id="WP_011386621.1">
    <property type="nucleotide sequence ID" value="NC_007626.1"/>
</dbReference>
<gene>
    <name evidence="3" type="ordered locus">amb4273</name>
</gene>
<dbReference type="HOGENOM" id="CLU_1341927_0_0_5"/>
<evidence type="ECO:0000313" key="3">
    <source>
        <dbReference type="EMBL" id="BAE53077.1"/>
    </source>
</evidence>
<feature type="domain" description="Glycine-rich" evidence="2">
    <location>
        <begin position="34"/>
        <end position="195"/>
    </location>
</feature>
<protein>
    <submittedName>
        <fullName evidence="3">Glycine-rich cell wall structural protein 10</fullName>
    </submittedName>
</protein>
<dbReference type="Proteomes" id="UP000007058">
    <property type="component" value="Chromosome"/>
</dbReference>
<feature type="region of interest" description="Disordered" evidence="1">
    <location>
        <begin position="1"/>
        <end position="20"/>
    </location>
</feature>
<dbReference type="KEGG" id="mag:amb4273"/>
<feature type="compositionally biased region" description="Low complexity" evidence="1">
    <location>
        <begin position="8"/>
        <end position="18"/>
    </location>
</feature>
<reference evidence="3 4" key="1">
    <citation type="journal article" date="2005" name="DNA Res.">
        <title>Complete genome sequence of the facultative anaerobic magnetotactic bacterium Magnetospirillum sp. strain AMB-1.</title>
        <authorList>
            <person name="Matsunaga T."/>
            <person name="Okamura Y."/>
            <person name="Fukuda Y."/>
            <person name="Wahyudi A.T."/>
            <person name="Murase Y."/>
            <person name="Takeyama H."/>
        </authorList>
    </citation>
    <scope>NUCLEOTIDE SEQUENCE [LARGE SCALE GENOMIC DNA]</scope>
    <source>
        <strain evidence="4">ATCC 700264 / AMB-1</strain>
    </source>
</reference>
<evidence type="ECO:0000256" key="1">
    <source>
        <dbReference type="SAM" id="MobiDB-lite"/>
    </source>
</evidence>
<proteinExistence type="predicted"/>
<name>Q2VZ98_PARM1</name>
<dbReference type="InterPro" id="IPR049304">
    <property type="entry name" value="Gly_rich_dom"/>
</dbReference>
<dbReference type="STRING" id="342108.amb4273"/>
<organism evidence="3 4">
    <name type="scientific">Paramagnetospirillum magneticum (strain ATCC 700264 / AMB-1)</name>
    <name type="common">Magnetospirillum magneticum</name>
    <dbReference type="NCBI Taxonomy" id="342108"/>
    <lineage>
        <taxon>Bacteria</taxon>
        <taxon>Pseudomonadati</taxon>
        <taxon>Pseudomonadota</taxon>
        <taxon>Alphaproteobacteria</taxon>
        <taxon>Rhodospirillales</taxon>
        <taxon>Magnetospirillaceae</taxon>
        <taxon>Paramagnetospirillum</taxon>
    </lineage>
</organism>
<evidence type="ECO:0000259" key="2">
    <source>
        <dbReference type="Pfam" id="PF21722"/>
    </source>
</evidence>